<evidence type="ECO:0000256" key="1">
    <source>
        <dbReference type="ARBA" id="ARBA00022723"/>
    </source>
</evidence>
<dbReference type="GO" id="GO:0046872">
    <property type="term" value="F:metal ion binding"/>
    <property type="evidence" value="ECO:0007669"/>
    <property type="project" value="UniProtKB-KW"/>
</dbReference>
<dbReference type="Pfam" id="PF05163">
    <property type="entry name" value="DinB"/>
    <property type="match status" value="1"/>
</dbReference>
<gene>
    <name evidence="2" type="ORF">UFOPK3772_01806</name>
</gene>
<name>A0A6J7KH45_9ZZZZ</name>
<dbReference type="EMBL" id="CAFBNE010000057">
    <property type="protein sequence ID" value="CAB4955176.1"/>
    <property type="molecule type" value="Genomic_DNA"/>
</dbReference>
<accession>A0A6J7KH45</accession>
<proteinExistence type="predicted"/>
<keyword evidence="1" id="KW-0479">Metal-binding</keyword>
<dbReference type="SUPFAM" id="SSF109854">
    <property type="entry name" value="DinB/YfiT-like putative metalloenzymes"/>
    <property type="match status" value="1"/>
</dbReference>
<evidence type="ECO:0000313" key="2">
    <source>
        <dbReference type="EMBL" id="CAB4955176.1"/>
    </source>
</evidence>
<dbReference type="Gene3D" id="1.20.120.450">
    <property type="entry name" value="dinb family like domain"/>
    <property type="match status" value="1"/>
</dbReference>
<dbReference type="InterPro" id="IPR034660">
    <property type="entry name" value="DinB/YfiT-like"/>
</dbReference>
<reference evidence="2" key="1">
    <citation type="submission" date="2020-05" db="EMBL/GenBank/DDBJ databases">
        <authorList>
            <person name="Chiriac C."/>
            <person name="Salcher M."/>
            <person name="Ghai R."/>
            <person name="Kavagutti S V."/>
        </authorList>
    </citation>
    <scope>NUCLEOTIDE SEQUENCE</scope>
</reference>
<dbReference type="InterPro" id="IPR007837">
    <property type="entry name" value="DinB"/>
</dbReference>
<organism evidence="2">
    <name type="scientific">freshwater metagenome</name>
    <dbReference type="NCBI Taxonomy" id="449393"/>
    <lineage>
        <taxon>unclassified sequences</taxon>
        <taxon>metagenomes</taxon>
        <taxon>ecological metagenomes</taxon>
    </lineage>
</organism>
<sequence>MTDMATALRHLRWADERLFAQLAELPDAALDATYGPANWTVAHLAEHIVGGAEWYRYCLTGVRWSDLVLPRTPADLDALRRHLGAINDVLLAEGSKPDEDIRFEDEDGPRSALRSMLLAQACYHSTEHRTQIACALEVNGIPGITLDDYDLWAFTEVSRDAPA</sequence>
<dbReference type="AlphaFoldDB" id="A0A6J7KH45"/>
<protein>
    <submittedName>
        <fullName evidence="2">Unannotated protein</fullName>
    </submittedName>
</protein>